<feature type="active site" evidence="5">
    <location>
        <position position="233"/>
    </location>
</feature>
<proteinExistence type="inferred from homology"/>
<dbReference type="SMART" id="SM00720">
    <property type="entry name" value="calpain_III"/>
    <property type="match status" value="1"/>
</dbReference>
<evidence type="ECO:0000256" key="2">
    <source>
        <dbReference type="ARBA" id="ARBA00022670"/>
    </source>
</evidence>
<feature type="compositionally biased region" description="Basic and acidic residues" evidence="6">
    <location>
        <begin position="550"/>
        <end position="560"/>
    </location>
</feature>
<feature type="region of interest" description="Disordered" evidence="6">
    <location>
        <begin position="70"/>
        <end position="124"/>
    </location>
</feature>
<dbReference type="InterPro" id="IPR001300">
    <property type="entry name" value="Peptidase_C2_calpain_cat"/>
</dbReference>
<name>A0ABR1Y2J0_9PEZI</name>
<evidence type="ECO:0000313" key="9">
    <source>
        <dbReference type="Proteomes" id="UP001456524"/>
    </source>
</evidence>
<keyword evidence="9" id="KW-1185">Reference proteome</keyword>
<comment type="similarity">
    <text evidence="1">Belongs to the peptidase C2 family. PalB/RIM13 subfamily.</text>
</comment>
<gene>
    <name evidence="8" type="ORF">IWX90DRAFT_104463</name>
</gene>
<evidence type="ECO:0000256" key="3">
    <source>
        <dbReference type="ARBA" id="ARBA00022801"/>
    </source>
</evidence>
<evidence type="ECO:0000313" key="8">
    <source>
        <dbReference type="EMBL" id="KAK8175267.1"/>
    </source>
</evidence>
<comment type="caution">
    <text evidence="8">The sequence shown here is derived from an EMBL/GenBank/DDBJ whole genome shotgun (WGS) entry which is preliminary data.</text>
</comment>
<dbReference type="InterPro" id="IPR038765">
    <property type="entry name" value="Papain-like_cys_pep_sf"/>
</dbReference>
<dbReference type="InterPro" id="IPR036213">
    <property type="entry name" value="Calpain_III_sf"/>
</dbReference>
<dbReference type="InterPro" id="IPR022683">
    <property type="entry name" value="Calpain_III"/>
</dbReference>
<accession>A0ABR1Y2J0</accession>
<protein>
    <recommendedName>
        <fullName evidence="7">Calpain catalytic domain-containing protein</fullName>
    </recommendedName>
</protein>
<feature type="compositionally biased region" description="Polar residues" evidence="6">
    <location>
        <begin position="561"/>
        <end position="575"/>
    </location>
</feature>
<dbReference type="Gene3D" id="3.90.70.10">
    <property type="entry name" value="Cysteine proteinases"/>
    <property type="match status" value="1"/>
</dbReference>
<keyword evidence="4 5" id="KW-0788">Thiol protease</keyword>
<dbReference type="Pfam" id="PF25435">
    <property type="entry name" value="PalB_C"/>
    <property type="match status" value="1"/>
</dbReference>
<dbReference type="Proteomes" id="UP001456524">
    <property type="component" value="Unassembled WGS sequence"/>
</dbReference>
<evidence type="ECO:0000256" key="6">
    <source>
        <dbReference type="SAM" id="MobiDB-lite"/>
    </source>
</evidence>
<evidence type="ECO:0000259" key="7">
    <source>
        <dbReference type="PROSITE" id="PS50203"/>
    </source>
</evidence>
<organism evidence="8 9">
    <name type="scientific">Phyllosticta citrichinensis</name>
    <dbReference type="NCBI Taxonomy" id="1130410"/>
    <lineage>
        <taxon>Eukaryota</taxon>
        <taxon>Fungi</taxon>
        <taxon>Dikarya</taxon>
        <taxon>Ascomycota</taxon>
        <taxon>Pezizomycotina</taxon>
        <taxon>Dothideomycetes</taxon>
        <taxon>Dothideomycetes incertae sedis</taxon>
        <taxon>Botryosphaeriales</taxon>
        <taxon>Phyllostictaceae</taxon>
        <taxon>Phyllosticta</taxon>
    </lineage>
</organism>
<dbReference type="EMBL" id="JBBWUH010000002">
    <property type="protein sequence ID" value="KAK8175267.1"/>
    <property type="molecule type" value="Genomic_DNA"/>
</dbReference>
<evidence type="ECO:0000256" key="4">
    <source>
        <dbReference type="ARBA" id="ARBA00022807"/>
    </source>
</evidence>
<feature type="active site" evidence="5">
    <location>
        <position position="401"/>
    </location>
</feature>
<dbReference type="InterPro" id="IPR051297">
    <property type="entry name" value="PalB/RIM13"/>
</dbReference>
<keyword evidence="2 5" id="KW-0645">Protease</keyword>
<dbReference type="SUPFAM" id="SSF49758">
    <property type="entry name" value="Calpain large subunit, middle domain (domain III)"/>
    <property type="match status" value="1"/>
</dbReference>
<reference evidence="8 9" key="1">
    <citation type="journal article" date="2022" name="G3 (Bethesda)">
        <title>Enemy or ally: a genomic approach to elucidate the lifestyle of Phyllosticta citrichinaensis.</title>
        <authorList>
            <person name="Buijs V.A."/>
            <person name="Groenewald J.Z."/>
            <person name="Haridas S."/>
            <person name="LaButti K.M."/>
            <person name="Lipzen A."/>
            <person name="Martin F.M."/>
            <person name="Barry K."/>
            <person name="Grigoriev I.V."/>
            <person name="Crous P.W."/>
            <person name="Seidl M.F."/>
        </authorList>
    </citation>
    <scope>NUCLEOTIDE SEQUENCE [LARGE SCALE GENOMIC DNA]</scope>
    <source>
        <strain evidence="8 9">CBS 129764</strain>
    </source>
</reference>
<dbReference type="PANTHER" id="PTHR46143">
    <property type="entry name" value="CALPAIN-7"/>
    <property type="match status" value="1"/>
</dbReference>
<feature type="active site" evidence="5">
    <location>
        <position position="421"/>
    </location>
</feature>
<evidence type="ECO:0000256" key="5">
    <source>
        <dbReference type="PROSITE-ProRule" id="PRU00239"/>
    </source>
</evidence>
<dbReference type="Gene3D" id="2.60.120.380">
    <property type="match status" value="1"/>
</dbReference>
<dbReference type="PANTHER" id="PTHR46143:SF1">
    <property type="entry name" value="CALPAIN-7"/>
    <property type="match status" value="1"/>
</dbReference>
<dbReference type="Pfam" id="PF00648">
    <property type="entry name" value="Peptidase_C2"/>
    <property type="match status" value="1"/>
</dbReference>
<evidence type="ECO:0000256" key="1">
    <source>
        <dbReference type="ARBA" id="ARBA00010193"/>
    </source>
</evidence>
<dbReference type="PROSITE" id="PS50203">
    <property type="entry name" value="CALPAIN_CAT"/>
    <property type="match status" value="1"/>
</dbReference>
<sequence>MANDARLVAVKAQLDHVRKRMAESPDKDQALQLAIEAAELCMRSLRLATDKAHKADLSSQAKSFISEAERIKKNPQWPSPSQSSSFLSRLPPSSPAASSNAPASPISSPLTGSKSPAPSAKAQRVLQLVSQRPLPTAEQIILYKASSVNGSQFPPWKDIPQPKEFSLDEGNGRFSDHTLFRFSEDQLNSLDSWMPAAGALPPPAWYPGAKGLGGPAMQADKQIDLVQDAATDCSVVASLCSIVARPDNGKQQYLANLIWPFNKMTSTPEISANGKYIFRLNFNGCWRKVVIDDRLPVSKSTRMLHVVDRNNPSLLWPALLEKAYLKVRGGYDFPGSSSCTDLWTILGWIPEQIHLQGVEVVPDELWIRLSKAFGYGDVLMTVGTGNMSRRTEKELGLESQHDYAVVDLRTYGTERQFLLKNPWIEGNEPQRGKRTPSATELLMQEFVDEPKETYNKVMTFPFSRAPKGSAQQAPGMFWISIEHLFQHFESVYANWNPVLFQHRQDVHFAWDLEYTKQIPGCLADNPQISLKTDGDYVIWLLLSRHFKDNDSGGNEAKRGAENSTVDTQASVNGKNVSAPPSKEADENPTPPSDPQVLSDLARGWITLYIYDEKGKIVYAKDTEKIEEGEVVSSAQMLLKWSNPKKSTYTVVVDQEQLPLSNYTFSLSTFSLKPLTLEHAAKKHEYSTRVESGWTKYTAAGNLHSPDFSKNPQFSLRVTRRTSLSLMLLVANDSVVCNVILLYAQGKRAYTVKSRDIMANSGLYKKHFALAEAKDIEAGMYTIACSTFEARQQAEFELRVDSDVPCALKPIPQEGAGLMVTPLAHACLTPSTNRVAAPLRPHKLVRVTITAKFEQSRGASAAASILSRTPRSPIRVTIEVGRGPERRVLIASSNGEFRDDAAGVRTEEVDLSPGVLHEGDIWLVVERLSGPATGCDEIYKVEMLCDSMNAVGVGVWREWYQ</sequence>
<feature type="domain" description="Calpain catalytic" evidence="7">
    <location>
        <begin position="192"/>
        <end position="497"/>
    </location>
</feature>
<dbReference type="SUPFAM" id="SSF54001">
    <property type="entry name" value="Cysteine proteinases"/>
    <property type="match status" value="1"/>
</dbReference>
<dbReference type="SMART" id="SM00230">
    <property type="entry name" value="CysPc"/>
    <property type="match status" value="1"/>
</dbReference>
<feature type="compositionally biased region" description="Low complexity" evidence="6">
    <location>
        <begin position="79"/>
        <end position="110"/>
    </location>
</feature>
<keyword evidence="3 5" id="KW-0378">Hydrolase</keyword>
<feature type="region of interest" description="Disordered" evidence="6">
    <location>
        <begin position="550"/>
        <end position="596"/>
    </location>
</feature>